<feature type="compositionally biased region" description="Acidic residues" evidence="3">
    <location>
        <begin position="1141"/>
        <end position="1150"/>
    </location>
</feature>
<feature type="compositionally biased region" description="Basic and acidic residues" evidence="3">
    <location>
        <begin position="1041"/>
        <end position="1059"/>
    </location>
</feature>
<feature type="non-terminal residue" evidence="5">
    <location>
        <position position="1"/>
    </location>
</feature>
<feature type="compositionally biased region" description="Basic and acidic residues" evidence="3">
    <location>
        <begin position="1364"/>
        <end position="1375"/>
    </location>
</feature>
<proteinExistence type="predicted"/>
<dbReference type="GO" id="GO:0043565">
    <property type="term" value="F:sequence-specific DNA binding"/>
    <property type="evidence" value="ECO:0007669"/>
    <property type="project" value="TreeGrafter"/>
</dbReference>
<dbReference type="InterPro" id="IPR036028">
    <property type="entry name" value="SH3-like_dom_sf"/>
</dbReference>
<feature type="domain" description="SH3" evidence="4">
    <location>
        <begin position="1676"/>
        <end position="1740"/>
    </location>
</feature>
<protein>
    <recommendedName>
        <fullName evidence="4">SH3 domain-containing protein</fullName>
    </recommendedName>
</protein>
<feature type="region of interest" description="Disordered" evidence="3">
    <location>
        <begin position="1620"/>
        <end position="1695"/>
    </location>
</feature>
<feature type="compositionally biased region" description="Low complexity" evidence="3">
    <location>
        <begin position="1108"/>
        <end position="1123"/>
    </location>
</feature>
<name>A0A813K8Y9_POLGL</name>
<dbReference type="PANTHER" id="PTHR14312:SF1">
    <property type="entry name" value="BASIC-LEUCINE ZIPPER TRANSCRIPTION FACTOR A"/>
    <property type="match status" value="1"/>
</dbReference>
<dbReference type="Pfam" id="PF07653">
    <property type="entry name" value="SH3_2"/>
    <property type="match status" value="1"/>
</dbReference>
<feature type="compositionally biased region" description="Basic and acidic residues" evidence="3">
    <location>
        <begin position="885"/>
        <end position="897"/>
    </location>
</feature>
<feature type="compositionally biased region" description="Low complexity" evidence="3">
    <location>
        <begin position="899"/>
        <end position="911"/>
    </location>
</feature>
<feature type="compositionally biased region" description="Basic and acidic residues" evidence="3">
    <location>
        <begin position="1402"/>
        <end position="1413"/>
    </location>
</feature>
<dbReference type="PANTHER" id="PTHR14312">
    <property type="entry name" value="CREB/ATF BZIP TRANSCRIPTION FACTOR"/>
    <property type="match status" value="1"/>
</dbReference>
<organism evidence="5 6">
    <name type="scientific">Polarella glacialis</name>
    <name type="common">Dinoflagellate</name>
    <dbReference type="NCBI Taxonomy" id="89957"/>
    <lineage>
        <taxon>Eukaryota</taxon>
        <taxon>Sar</taxon>
        <taxon>Alveolata</taxon>
        <taxon>Dinophyceae</taxon>
        <taxon>Suessiales</taxon>
        <taxon>Suessiaceae</taxon>
        <taxon>Polarella</taxon>
    </lineage>
</organism>
<dbReference type="PROSITE" id="PS50002">
    <property type="entry name" value="SH3"/>
    <property type="match status" value="1"/>
</dbReference>
<dbReference type="SUPFAM" id="SSF50044">
    <property type="entry name" value="SH3-domain"/>
    <property type="match status" value="1"/>
</dbReference>
<feature type="compositionally biased region" description="Pro residues" evidence="3">
    <location>
        <begin position="1338"/>
        <end position="1348"/>
    </location>
</feature>
<evidence type="ECO:0000313" key="6">
    <source>
        <dbReference type="Proteomes" id="UP000626109"/>
    </source>
</evidence>
<feature type="compositionally biased region" description="Acidic residues" evidence="3">
    <location>
        <begin position="1028"/>
        <end position="1040"/>
    </location>
</feature>
<evidence type="ECO:0000256" key="2">
    <source>
        <dbReference type="PROSITE-ProRule" id="PRU00192"/>
    </source>
</evidence>
<feature type="compositionally biased region" description="Basic and acidic residues" evidence="3">
    <location>
        <begin position="1151"/>
        <end position="1161"/>
    </location>
</feature>
<feature type="compositionally biased region" description="Basic and acidic residues" evidence="3">
    <location>
        <begin position="1678"/>
        <end position="1693"/>
    </location>
</feature>
<feature type="region of interest" description="Disordered" evidence="3">
    <location>
        <begin position="965"/>
        <end position="1428"/>
    </location>
</feature>
<dbReference type="GO" id="GO:0010468">
    <property type="term" value="P:regulation of gene expression"/>
    <property type="evidence" value="ECO:0007669"/>
    <property type="project" value="TreeGrafter"/>
</dbReference>
<gene>
    <name evidence="5" type="ORF">PGLA2088_LOCUS30124</name>
</gene>
<dbReference type="EMBL" id="CAJNNW010028649">
    <property type="protein sequence ID" value="CAE8697114.1"/>
    <property type="molecule type" value="Genomic_DNA"/>
</dbReference>
<accession>A0A813K8Y9</accession>
<feature type="compositionally biased region" description="Low complexity" evidence="3">
    <location>
        <begin position="967"/>
        <end position="983"/>
    </location>
</feature>
<feature type="compositionally biased region" description="Basic and acidic residues" evidence="3">
    <location>
        <begin position="1005"/>
        <end position="1021"/>
    </location>
</feature>
<feature type="compositionally biased region" description="Basic and acidic residues" evidence="3">
    <location>
        <begin position="1209"/>
        <end position="1224"/>
    </location>
</feature>
<reference evidence="5" key="1">
    <citation type="submission" date="2021-02" db="EMBL/GenBank/DDBJ databases">
        <authorList>
            <person name="Dougan E. K."/>
            <person name="Rhodes N."/>
            <person name="Thang M."/>
            <person name="Chan C."/>
        </authorList>
    </citation>
    <scope>NUCLEOTIDE SEQUENCE</scope>
</reference>
<feature type="compositionally biased region" description="Low complexity" evidence="3">
    <location>
        <begin position="1073"/>
        <end position="1086"/>
    </location>
</feature>
<dbReference type="Gene3D" id="2.30.30.40">
    <property type="entry name" value="SH3 Domains"/>
    <property type="match status" value="1"/>
</dbReference>
<feature type="compositionally biased region" description="Basic and acidic residues" evidence="3">
    <location>
        <begin position="1185"/>
        <end position="1201"/>
    </location>
</feature>
<feature type="compositionally biased region" description="Basic and acidic residues" evidence="3">
    <location>
        <begin position="1304"/>
        <end position="1322"/>
    </location>
</feature>
<dbReference type="Proteomes" id="UP000626109">
    <property type="component" value="Unassembled WGS sequence"/>
</dbReference>
<dbReference type="GO" id="GO:0005634">
    <property type="term" value="C:nucleus"/>
    <property type="evidence" value="ECO:0007669"/>
    <property type="project" value="TreeGrafter"/>
</dbReference>
<feature type="compositionally biased region" description="Basic and acidic residues" evidence="3">
    <location>
        <begin position="1124"/>
        <end position="1140"/>
    </location>
</feature>
<dbReference type="InterPro" id="IPR001452">
    <property type="entry name" value="SH3_domain"/>
</dbReference>
<feature type="compositionally biased region" description="Polar residues" evidence="3">
    <location>
        <begin position="1250"/>
        <end position="1262"/>
    </location>
</feature>
<evidence type="ECO:0000256" key="3">
    <source>
        <dbReference type="SAM" id="MobiDB-lite"/>
    </source>
</evidence>
<keyword evidence="1 2" id="KW-0728">SH3 domain</keyword>
<feature type="compositionally biased region" description="Low complexity" evidence="3">
    <location>
        <begin position="1660"/>
        <end position="1675"/>
    </location>
</feature>
<feature type="region of interest" description="Disordered" evidence="3">
    <location>
        <begin position="880"/>
        <end position="947"/>
    </location>
</feature>
<sequence length="1745" mass="200074">QCLDSEFLGSMDELRKVAGDARIFPLRPIGSGRALALSEIGFRQPLLFSSSEDFDALLEQMEQHVLGVNLYGEARLFVERAGALPVVPWEIIQHQILPRYQRADRWHWAAELRHRKAEVVRTVWADWCFLRLTLEQHPMHEQKKNILRSCAEHMVVGTNWTVIPSCSVGEASDDNVQGFAHISDCCLRSEELEQVFSGWEGAKVPNGIQFLSQLFLQPATSSESCETAKHAWLHLYKQLGASQALPLVEKQEDFCFSLEEKKKFRALPFARKPQWPLTFFRYTVSWPAFDPSVEAYLQEDFGNWAPEAVRLSLLRLLARCWEDEYQPRLNLTVRYYHKDHKRPCQHRRTECSEPECSRTLGHPTSPSDLQHLPFLQQLRQLKVPTSDGLRSLSSAYHRDVQLMEVFGESVPWLPELLESQNFLRSCGVSVEVDVDVNLKWLREVSQQPEKMNNDQLVRLHRCYFMLAQLAKNCNTQASKVREAFHNTEQRLYLCSWPSFRHSPEQTGQWLSHKDVRWDGPVGIFEGSLGFLAPVHKHKDLLRLFFVDTLRVRTSPVPEDYVDRLRQLQALCPRRQEEIQCFFRDKLLPLYQQVSKQIEANPWSAESDFKAFREEKLFLTDAGWWSKASDILIDDDHKNELRQKLRHSQQLQFLAKARVRGEISSIDGLLRFSQANLLSEVVQVRPETKTCGVLSKIWTERIRELVLSVLRLMQVRKKHLWEDKHKVIDWGRWAKLVQRVEVRIVPSLYVQSFVWNVEAGPDKKDVAAVDYDTPTLMVDGRVQLDSEEFLETAAPEIARFFCKPCLWPDLGELVYSILQRLVRSSNDLERTLQRVYRLPPMDEELKRLRECPAEGQENDLPDEESAWTGQWQQCQWDQQGWWQEQGTEHPQEWRHEEDQMQPVWSQQQAPQQHWREEGDGTPPPPVQEGGYHRCQQQQAWECEDKSDAEARFDDGDQELRCAGWADTSQWQQQCNQEQLQSSHQFENWQPYEQISDQTGQQQAHGQQHESRTGNTESAREEMAAMAVPEEVEEESETEADEDHNKEKEEGEKEEKEKEKEVEEVDGGGRLASKQQHPQVWQQQQPWQREGQFMQPQQDPDKVYENTWNQQWDGQGDTVQQQDQGQEQKLEQEQEPYKKEETQQEQEQETPEEEHQPELDPEQRQSVLGSGRDQARNHELYQQCEQDNQHDRGHRPEQEKEIEQEQQQEQEQEKEQEWDNGRKQRSEAGLTDSEHGAAAASSILAQDGSLPESASSTTADNACGQQKPWEPRSVGRSNSATAVFREVVPDGSAVGQPAATGPSAQQREEEVELVKSEQYDEPKKATVGVQLSCEARAELPPAPSGPPVSYGPPSTGHVPPPPPVPSEKRHESTEVRSSRPSLDSDACAEPFLFAGGLAAGPVPEGRKPVGEESKRIPGHGPLPSSPHRLGPEALEDVPQELWELRQVRPGGGGARRGDPSSLHGILLQIFAENSGHEVFVQGAGRILHERRRVESVRNIRYSHDRISKRFSHGLHAGQKVEDLAAALDRGEVCALSCPELQLRVVRFGSSHGGSSQGPPLHSMYNRRLKALKLHQEHEDQRTGGSKYVMVNIIEYDLDPITAKFAMAYTTKDQGLSVEFYENPTDETSEQQQQQQQQPPPLLHGIASSPDAAAPEQRFDVPQQQQQQQQQRQQQQQQPAYDRRVAEHDWSEKNPEEGYLPVRRGDLVHILHVGSAQEEGWVFGAIGLQRGWVPNHALGIQPCGSIEV</sequence>
<evidence type="ECO:0000313" key="5">
    <source>
        <dbReference type="EMBL" id="CAE8697114.1"/>
    </source>
</evidence>
<feature type="compositionally biased region" description="Polar residues" evidence="3">
    <location>
        <begin position="984"/>
        <end position="995"/>
    </location>
</feature>
<evidence type="ECO:0000256" key="1">
    <source>
        <dbReference type="ARBA" id="ARBA00022443"/>
    </source>
</evidence>
<evidence type="ECO:0000259" key="4">
    <source>
        <dbReference type="PROSITE" id="PS50002"/>
    </source>
</evidence>
<comment type="caution">
    <text evidence="5">The sequence shown here is derived from an EMBL/GenBank/DDBJ whole genome shotgun (WGS) entry which is preliminary data.</text>
</comment>